<evidence type="ECO:0000313" key="2">
    <source>
        <dbReference type="EMBL" id="ORJ58769.1"/>
    </source>
</evidence>
<dbReference type="PANTHER" id="PTHR47561">
    <property type="entry name" value="POLYSACCHARIDE DEACETYLASE FAMILY PROTEIN (AFU_ORTHOLOGUE AFUA_6G05030)"/>
    <property type="match status" value="1"/>
</dbReference>
<gene>
    <name evidence="2" type="ORF">B5V00_11780</name>
</gene>
<reference evidence="2 3" key="1">
    <citation type="submission" date="2017-03" db="EMBL/GenBank/DDBJ databases">
        <title>Genome sequence of Geothermobacter sp. EPR-M, Deep-Sea Iron Reducer.</title>
        <authorList>
            <person name="Tully B."/>
            <person name="Savalia P."/>
            <person name="Abuyen K."/>
            <person name="Baughan C."/>
            <person name="Romero E."/>
            <person name="Ronkowski C."/>
            <person name="Torres B."/>
            <person name="Tremblay J."/>
            <person name="Trujillo A."/>
            <person name="Tyler M."/>
            <person name="Perez-Rodriguez I."/>
            <person name="Amend J."/>
        </authorList>
    </citation>
    <scope>NUCLEOTIDE SEQUENCE [LARGE SCALE GENOMIC DNA]</scope>
    <source>
        <strain evidence="2 3">EPR-M</strain>
    </source>
</reference>
<dbReference type="InterPro" id="IPR011330">
    <property type="entry name" value="Glyco_hydro/deAcase_b/a-brl"/>
</dbReference>
<dbReference type="PROSITE" id="PS51677">
    <property type="entry name" value="NODB"/>
    <property type="match status" value="1"/>
</dbReference>
<comment type="caution">
    <text evidence="2">The sequence shown here is derived from an EMBL/GenBank/DDBJ whole genome shotgun (WGS) entry which is preliminary data.</text>
</comment>
<feature type="domain" description="NodB homology" evidence="1">
    <location>
        <begin position="20"/>
        <end position="282"/>
    </location>
</feature>
<dbReference type="InterPro" id="IPR022560">
    <property type="entry name" value="DUF3473"/>
</dbReference>
<protein>
    <submittedName>
        <fullName evidence="2">Polysaccharide deacetylase</fullName>
    </submittedName>
</protein>
<name>A0A1X0Y0Y4_9BACT</name>
<organism evidence="2 3">
    <name type="scientific">Geothermobacter hydrogeniphilus</name>
    <dbReference type="NCBI Taxonomy" id="1969733"/>
    <lineage>
        <taxon>Bacteria</taxon>
        <taxon>Pseudomonadati</taxon>
        <taxon>Thermodesulfobacteriota</taxon>
        <taxon>Desulfuromonadia</taxon>
        <taxon>Desulfuromonadales</taxon>
        <taxon>Geothermobacteraceae</taxon>
        <taxon>Geothermobacter</taxon>
    </lineage>
</organism>
<dbReference type="SUPFAM" id="SSF88713">
    <property type="entry name" value="Glycoside hydrolase/deacetylase"/>
    <property type="match status" value="1"/>
</dbReference>
<sequence>MNILTCDIEDWFHLLDIPATANVENWDNFTSRIHGNVDRLLEIIQLHGHSATFFCLGWVAEKYPEVIRKIDASGFEIATHTHTHQLVYQQKPEQFCQDIRRSICTLEDITGKKVKSFRAPGFSIIPGMPWAFETLVELGIERDSSIFPLARGHGGFATFGSARPAIIECGGGTLKEFPISLGRLWGKQIVFSGGGYYRLLPYRTVQKLTTKSDYLMSYFHPRDFDPEQPVLDLPLFRRFKSYVGLQRAFTKFDRWLAENEFIDMLVADEAIDWDSVPRISVN</sequence>
<evidence type="ECO:0000313" key="3">
    <source>
        <dbReference type="Proteomes" id="UP000193136"/>
    </source>
</evidence>
<evidence type="ECO:0000259" key="1">
    <source>
        <dbReference type="PROSITE" id="PS51677"/>
    </source>
</evidence>
<proteinExistence type="predicted"/>
<dbReference type="STRING" id="1969733.B5V00_11780"/>
<dbReference type="CDD" id="cd10941">
    <property type="entry name" value="CE4_PuuE_HpPgdA_like_2"/>
    <property type="match status" value="1"/>
</dbReference>
<dbReference type="GO" id="GO:0005975">
    <property type="term" value="P:carbohydrate metabolic process"/>
    <property type="evidence" value="ECO:0007669"/>
    <property type="project" value="InterPro"/>
</dbReference>
<dbReference type="OrthoDB" id="5352625at2"/>
<dbReference type="GO" id="GO:0016810">
    <property type="term" value="F:hydrolase activity, acting on carbon-nitrogen (but not peptide) bonds"/>
    <property type="evidence" value="ECO:0007669"/>
    <property type="project" value="InterPro"/>
</dbReference>
<dbReference type="Pfam" id="PF01522">
    <property type="entry name" value="Polysacc_deac_1"/>
    <property type="match status" value="1"/>
</dbReference>
<dbReference type="Proteomes" id="UP000193136">
    <property type="component" value="Unassembled WGS sequence"/>
</dbReference>
<dbReference type="AlphaFoldDB" id="A0A1X0Y0Y4"/>
<dbReference type="EMBL" id="NAAD01000014">
    <property type="protein sequence ID" value="ORJ58769.1"/>
    <property type="molecule type" value="Genomic_DNA"/>
</dbReference>
<dbReference type="Gene3D" id="3.20.20.370">
    <property type="entry name" value="Glycoside hydrolase/deacetylase"/>
    <property type="match status" value="1"/>
</dbReference>
<dbReference type="Pfam" id="PF11959">
    <property type="entry name" value="DUF3473"/>
    <property type="match status" value="1"/>
</dbReference>
<dbReference type="RefSeq" id="WP_085010998.1">
    <property type="nucleotide sequence ID" value="NZ_NAAD01000014.1"/>
</dbReference>
<dbReference type="PANTHER" id="PTHR47561:SF1">
    <property type="entry name" value="POLYSACCHARIDE DEACETYLASE FAMILY PROTEIN (AFU_ORTHOLOGUE AFUA_6G05030)"/>
    <property type="match status" value="1"/>
</dbReference>
<accession>A0A1X0Y0Y4</accession>
<dbReference type="InterPro" id="IPR045235">
    <property type="entry name" value="PuuE_HpPgdA-like"/>
</dbReference>
<keyword evidence="3" id="KW-1185">Reference proteome</keyword>
<dbReference type="InterPro" id="IPR002509">
    <property type="entry name" value="NODB_dom"/>
</dbReference>